<dbReference type="PANTHER" id="PTHR31595:SF57">
    <property type="entry name" value="OS04G0481900 PROTEIN"/>
    <property type="match status" value="1"/>
</dbReference>
<dbReference type="STRING" id="554065.E1ZA64"/>
<dbReference type="GO" id="GO:0016020">
    <property type="term" value="C:membrane"/>
    <property type="evidence" value="ECO:0007669"/>
    <property type="project" value="UniProtKB-SubCell"/>
</dbReference>
<evidence type="ECO:0000256" key="2">
    <source>
        <dbReference type="ARBA" id="ARBA00005179"/>
    </source>
</evidence>
<evidence type="ECO:0000256" key="6">
    <source>
        <dbReference type="ARBA" id="ARBA00022989"/>
    </source>
</evidence>
<evidence type="ECO:0000256" key="8">
    <source>
        <dbReference type="SAM" id="MobiDB-lite"/>
    </source>
</evidence>
<keyword evidence="6 9" id="KW-1133">Transmembrane helix</keyword>
<proteinExistence type="inferred from homology"/>
<name>E1ZA64_CHLVA</name>
<feature type="transmembrane region" description="Helical" evidence="9">
    <location>
        <begin position="202"/>
        <end position="223"/>
    </location>
</feature>
<evidence type="ECO:0000256" key="4">
    <source>
        <dbReference type="ARBA" id="ARBA00022679"/>
    </source>
</evidence>
<feature type="transmembrane region" description="Helical" evidence="9">
    <location>
        <begin position="229"/>
        <end position="250"/>
    </location>
</feature>
<dbReference type="EMBL" id="GL433840">
    <property type="protein sequence ID" value="EFN57211.1"/>
    <property type="molecule type" value="Genomic_DNA"/>
</dbReference>
<keyword evidence="7 9" id="KW-0472">Membrane</keyword>
<feature type="region of interest" description="Disordered" evidence="8">
    <location>
        <begin position="26"/>
        <end position="73"/>
    </location>
</feature>
<sequence>MQPFSPSQFVAAYIFPINPLIASTTDSAPLPAEPAVGSPSSTAAGGSGTGNSRDGDDATAAQPRGGGKGRLGEDAGSRNAMLASWLAKSAFVTFLVWLPQYKLPGLLESFAYGLSLYALLSLVMDGPAALVVGLTGLRVSPHFDRPWRSTSVASFWSKRWNLAAGNTLRQLVYGPVVDGSLVAPPQAPPGPPHARPSAARQALGTAATFAFSGLIHEAIFWYITGHTSHGAWFAFFFIQAPIIFAERLALAGLRRRGILLPDWLRTCISLLLVLATGQYLFWAPCKKHGVVDSMMGNTRQAFLAMLRRIGAPLPI</sequence>
<evidence type="ECO:0000256" key="9">
    <source>
        <dbReference type="SAM" id="Phobius"/>
    </source>
</evidence>
<dbReference type="GeneID" id="17356475"/>
<organism evidence="12">
    <name type="scientific">Chlorella variabilis</name>
    <name type="common">Green alga</name>
    <dbReference type="NCBI Taxonomy" id="554065"/>
    <lineage>
        <taxon>Eukaryota</taxon>
        <taxon>Viridiplantae</taxon>
        <taxon>Chlorophyta</taxon>
        <taxon>core chlorophytes</taxon>
        <taxon>Trebouxiophyceae</taxon>
        <taxon>Chlorellales</taxon>
        <taxon>Chlorellaceae</taxon>
        <taxon>Chlorella clade</taxon>
        <taxon>Chlorella</taxon>
    </lineage>
</organism>
<reference evidence="11 12" key="1">
    <citation type="journal article" date="2010" name="Plant Cell">
        <title>The Chlorella variabilis NC64A genome reveals adaptation to photosymbiosis, coevolution with viruses, and cryptic sex.</title>
        <authorList>
            <person name="Blanc G."/>
            <person name="Duncan G."/>
            <person name="Agarkova I."/>
            <person name="Borodovsky M."/>
            <person name="Gurnon J."/>
            <person name="Kuo A."/>
            <person name="Lindquist E."/>
            <person name="Lucas S."/>
            <person name="Pangilinan J."/>
            <person name="Polle J."/>
            <person name="Salamov A."/>
            <person name="Terry A."/>
            <person name="Yamada T."/>
            <person name="Dunigan D.D."/>
            <person name="Grigoriev I.V."/>
            <person name="Claverie J.M."/>
            <person name="Van Etten J.L."/>
        </authorList>
    </citation>
    <scope>NUCLEOTIDE SEQUENCE [LARGE SCALE GENOMIC DNA]</scope>
    <source>
        <strain evidence="11 12">NC64A</strain>
    </source>
</reference>
<keyword evidence="12" id="KW-1185">Reference proteome</keyword>
<dbReference type="KEGG" id="cvr:CHLNCDRAFT_143651"/>
<dbReference type="AlphaFoldDB" id="E1ZA64"/>
<evidence type="ECO:0000256" key="5">
    <source>
        <dbReference type="ARBA" id="ARBA00022692"/>
    </source>
</evidence>
<evidence type="ECO:0000313" key="12">
    <source>
        <dbReference type="Proteomes" id="UP000008141"/>
    </source>
</evidence>
<dbReference type="InterPro" id="IPR044851">
    <property type="entry name" value="Wax_synthase"/>
</dbReference>
<comment type="subcellular location">
    <subcellularLocation>
        <location evidence="1">Membrane</location>
        <topology evidence="1">Multi-pass membrane protein</topology>
    </subcellularLocation>
</comment>
<dbReference type="Pfam" id="PF13813">
    <property type="entry name" value="MBOAT_2"/>
    <property type="match status" value="1"/>
</dbReference>
<dbReference type="OMA" id="AVHEYMA"/>
<dbReference type="RefSeq" id="XP_005849313.1">
    <property type="nucleotide sequence ID" value="XM_005849251.1"/>
</dbReference>
<dbReference type="Proteomes" id="UP000008141">
    <property type="component" value="Unassembled WGS sequence"/>
</dbReference>
<keyword evidence="5 9" id="KW-0812">Transmembrane</keyword>
<feature type="transmembrane region" description="Helical" evidence="9">
    <location>
        <begin position="110"/>
        <end position="137"/>
    </location>
</feature>
<feature type="transmembrane region" description="Helical" evidence="9">
    <location>
        <begin position="262"/>
        <end position="282"/>
    </location>
</feature>
<dbReference type="OrthoDB" id="1077582at2759"/>
<comment type="pathway">
    <text evidence="2">Secondary metabolite biosynthesis.</text>
</comment>
<dbReference type="InterPro" id="IPR032805">
    <property type="entry name" value="Wax_synthase_dom"/>
</dbReference>
<accession>E1ZA64</accession>
<evidence type="ECO:0000256" key="7">
    <source>
        <dbReference type="ARBA" id="ARBA00023136"/>
    </source>
</evidence>
<keyword evidence="4" id="KW-0808">Transferase</keyword>
<evidence type="ECO:0000256" key="1">
    <source>
        <dbReference type="ARBA" id="ARBA00004141"/>
    </source>
</evidence>
<protein>
    <recommendedName>
        <fullName evidence="10">Wax synthase domain-containing protein</fullName>
    </recommendedName>
</protein>
<dbReference type="InParanoid" id="E1ZA64"/>
<evidence type="ECO:0000313" key="11">
    <source>
        <dbReference type="EMBL" id="EFN57211.1"/>
    </source>
</evidence>
<feature type="domain" description="Wax synthase" evidence="10">
    <location>
        <begin position="140"/>
        <end position="237"/>
    </location>
</feature>
<gene>
    <name evidence="11" type="ORF">CHLNCDRAFT_143651</name>
</gene>
<dbReference type="GO" id="GO:0006629">
    <property type="term" value="P:lipid metabolic process"/>
    <property type="evidence" value="ECO:0007669"/>
    <property type="project" value="InterPro"/>
</dbReference>
<dbReference type="PANTHER" id="PTHR31595">
    <property type="entry name" value="LONG-CHAIN-ALCOHOL O-FATTY-ACYLTRANSFERASE 3-RELATED"/>
    <property type="match status" value="1"/>
</dbReference>
<comment type="similarity">
    <text evidence="3">Belongs to the wax synthase family.</text>
</comment>
<feature type="transmembrane region" description="Helical" evidence="9">
    <location>
        <begin position="80"/>
        <end position="98"/>
    </location>
</feature>
<dbReference type="eggNOG" id="ENOG502QSCR">
    <property type="taxonomic scope" value="Eukaryota"/>
</dbReference>
<dbReference type="GO" id="GO:0008374">
    <property type="term" value="F:O-acyltransferase activity"/>
    <property type="evidence" value="ECO:0007669"/>
    <property type="project" value="InterPro"/>
</dbReference>
<evidence type="ECO:0000256" key="3">
    <source>
        <dbReference type="ARBA" id="ARBA00007282"/>
    </source>
</evidence>
<evidence type="ECO:0000259" key="10">
    <source>
        <dbReference type="Pfam" id="PF13813"/>
    </source>
</evidence>